<protein>
    <submittedName>
        <fullName evidence="2">BtpA/SgcQ family protein</fullName>
    </submittedName>
</protein>
<dbReference type="Proteomes" id="UP000095286">
    <property type="component" value="Unplaced"/>
</dbReference>
<evidence type="ECO:0000313" key="1">
    <source>
        <dbReference type="Proteomes" id="UP000095286"/>
    </source>
</evidence>
<accession>A0AC35U286</accession>
<sequence>MIGNKFVQHLKNAKKGLTIGMVHVPSLPGTPNNVLSVQSILDHVRKEVTIYEKAKVDGIILENMFDLPYLHGSKIGPEITATMAACAMVTRDVFGSKPRPFLGIQILAGANKEALSVAHAADFDFIRAEAFVYSHVADEGIMNACAGELLRFRKHIGSNVAVLTDIKKKHCSHAITSDLSTAECVEAAEFFGADGVIITGSATGKEADASEIEKIKKVSKLPIFIGSGVTSTNLNRYKHASGFIVGSYFKTGGHWSGQLELAKIAQFVNKVKGN</sequence>
<evidence type="ECO:0000313" key="2">
    <source>
        <dbReference type="WBParaSite" id="RSKR_0000688900.1"/>
    </source>
</evidence>
<reference evidence="2" key="1">
    <citation type="submission" date="2016-11" db="UniProtKB">
        <authorList>
            <consortium name="WormBaseParasite"/>
        </authorList>
    </citation>
    <scope>IDENTIFICATION</scope>
    <source>
        <strain evidence="2">KR3021</strain>
    </source>
</reference>
<name>A0AC35U286_9BILA</name>
<dbReference type="WBParaSite" id="RSKR_0000688900.1">
    <property type="protein sequence ID" value="RSKR_0000688900.1"/>
    <property type="gene ID" value="RSKR_0000688900"/>
</dbReference>
<organism evidence="1 2">
    <name type="scientific">Rhabditophanes sp. KR3021</name>
    <dbReference type="NCBI Taxonomy" id="114890"/>
    <lineage>
        <taxon>Eukaryota</taxon>
        <taxon>Metazoa</taxon>
        <taxon>Ecdysozoa</taxon>
        <taxon>Nematoda</taxon>
        <taxon>Chromadorea</taxon>
        <taxon>Rhabditida</taxon>
        <taxon>Tylenchina</taxon>
        <taxon>Panagrolaimomorpha</taxon>
        <taxon>Strongyloidoidea</taxon>
        <taxon>Alloionematidae</taxon>
        <taxon>Rhabditophanes</taxon>
    </lineage>
</organism>
<proteinExistence type="predicted"/>